<dbReference type="GO" id="GO:0008333">
    <property type="term" value="P:endosome to lysosome transport"/>
    <property type="evidence" value="ECO:0007669"/>
    <property type="project" value="TreeGrafter"/>
</dbReference>
<feature type="compositionally biased region" description="Low complexity" evidence="2">
    <location>
        <begin position="236"/>
        <end position="245"/>
    </location>
</feature>
<dbReference type="InterPro" id="IPR052070">
    <property type="entry name" value="ESCRT-I_UEV_domain"/>
</dbReference>
<gene>
    <name evidence="5" type="ORF">POCTA_138.1.T0240055</name>
</gene>
<reference evidence="5" key="1">
    <citation type="submission" date="2021-01" db="EMBL/GenBank/DDBJ databases">
        <authorList>
            <consortium name="Genoscope - CEA"/>
            <person name="William W."/>
        </authorList>
    </citation>
    <scope>NUCLEOTIDE SEQUENCE</scope>
</reference>
<dbReference type="GO" id="GO:0000813">
    <property type="term" value="C:ESCRT I complex"/>
    <property type="evidence" value="ECO:0007669"/>
    <property type="project" value="TreeGrafter"/>
</dbReference>
<dbReference type="AlphaFoldDB" id="A0A8S1TE83"/>
<dbReference type="Pfam" id="PF09454">
    <property type="entry name" value="Vps23_core"/>
    <property type="match status" value="1"/>
</dbReference>
<feature type="domain" description="SB" evidence="3">
    <location>
        <begin position="381"/>
        <end position="444"/>
    </location>
</feature>
<dbReference type="GO" id="GO:0043130">
    <property type="term" value="F:ubiquitin binding"/>
    <property type="evidence" value="ECO:0007669"/>
    <property type="project" value="TreeGrafter"/>
</dbReference>
<proteinExistence type="predicted"/>
<dbReference type="EMBL" id="CAJJDP010000024">
    <property type="protein sequence ID" value="CAD8150660.1"/>
    <property type="molecule type" value="Genomic_DNA"/>
</dbReference>
<keyword evidence="1" id="KW-0813">Transport</keyword>
<protein>
    <submittedName>
        <fullName evidence="5">Uncharacterized protein</fullName>
    </submittedName>
</protein>
<dbReference type="OMA" id="NKFDANP"/>
<name>A0A8S1TE83_PAROT</name>
<comment type="caution">
    <text evidence="5">The sequence shown here is derived from an EMBL/GenBank/DDBJ whole genome shotgun (WGS) entry which is preliminary data.</text>
</comment>
<dbReference type="PANTHER" id="PTHR23306:SF3">
    <property type="entry name" value="TUMOR SUPPRESSOR PROTEIN 101"/>
    <property type="match status" value="1"/>
</dbReference>
<feature type="region of interest" description="Disordered" evidence="2">
    <location>
        <begin position="209"/>
        <end position="228"/>
    </location>
</feature>
<feature type="region of interest" description="Disordered" evidence="2">
    <location>
        <begin position="236"/>
        <end position="257"/>
    </location>
</feature>
<evidence type="ECO:0000256" key="1">
    <source>
        <dbReference type="PROSITE-ProRule" id="PRU00644"/>
    </source>
</evidence>
<dbReference type="CDD" id="cd11685">
    <property type="entry name" value="UEV_TSG101-like"/>
    <property type="match status" value="1"/>
</dbReference>
<evidence type="ECO:0000313" key="5">
    <source>
        <dbReference type="EMBL" id="CAD8150660.1"/>
    </source>
</evidence>
<dbReference type="GO" id="GO:0015031">
    <property type="term" value="P:protein transport"/>
    <property type="evidence" value="ECO:0007669"/>
    <property type="project" value="UniProtKB-UniRule"/>
</dbReference>
<dbReference type="PROSITE" id="PS51322">
    <property type="entry name" value="UEV"/>
    <property type="match status" value="1"/>
</dbReference>
<dbReference type="PANTHER" id="PTHR23306">
    <property type="entry name" value="TUMOR SUSCEPTIBILITY GENE 101 PROTEIN-RELATED"/>
    <property type="match status" value="1"/>
</dbReference>
<organism evidence="5 6">
    <name type="scientific">Paramecium octaurelia</name>
    <dbReference type="NCBI Taxonomy" id="43137"/>
    <lineage>
        <taxon>Eukaryota</taxon>
        <taxon>Sar</taxon>
        <taxon>Alveolata</taxon>
        <taxon>Ciliophora</taxon>
        <taxon>Intramacronucleata</taxon>
        <taxon>Oligohymenophorea</taxon>
        <taxon>Peniculida</taxon>
        <taxon>Parameciidae</taxon>
        <taxon>Paramecium</taxon>
    </lineage>
</organism>
<dbReference type="InterPro" id="IPR017916">
    <property type="entry name" value="SB_dom"/>
</dbReference>
<evidence type="ECO:0000259" key="4">
    <source>
        <dbReference type="PROSITE" id="PS51322"/>
    </source>
</evidence>
<accession>A0A8S1TE83</accession>
<dbReference type="InterPro" id="IPR008883">
    <property type="entry name" value="UEV_N"/>
</dbReference>
<evidence type="ECO:0000259" key="3">
    <source>
        <dbReference type="PROSITE" id="PS51312"/>
    </source>
</evidence>
<dbReference type="OrthoDB" id="307082at2759"/>
<feature type="domain" description="UEV" evidence="4">
    <location>
        <begin position="21"/>
        <end position="166"/>
    </location>
</feature>
<keyword evidence="6" id="KW-1185">Reference proteome</keyword>
<evidence type="ECO:0000313" key="6">
    <source>
        <dbReference type="Proteomes" id="UP000683925"/>
    </source>
</evidence>
<evidence type="ECO:0000256" key="2">
    <source>
        <dbReference type="SAM" id="MobiDB-lite"/>
    </source>
</evidence>
<dbReference type="PROSITE" id="PS51312">
    <property type="entry name" value="SB"/>
    <property type="match status" value="1"/>
</dbReference>
<dbReference type="Proteomes" id="UP000683925">
    <property type="component" value="Unassembled WGS sequence"/>
</dbReference>
<keyword evidence="1" id="KW-0653">Protein transport</keyword>
<sequence>MYNNNTEKSIYSPDNPQFKQKVYELQLIMDQCKYTKKNKVIDDAKIVLLNYKELNPTLTALNITMLELQGNIPIPYNNSIFSIFIHLRFQTSHPEVQPFIFLKNVDPNKFDANPLYKSAEIQNGLYITFNNFIPSIKNWNKNYKIINFMLEVQQALSRNFPFFLKTNVYNQNQSQYQYNPQQMMSQVNQSQFNNYGLWQSQMQQPQYVQQQQQQQPQQNPYSQIQQIPQSQLQQQQQSQYIQQQDQPKKKQQQEEPGMANKLISISASVFEFGKELFMSQEAKEEKIKTEIKSKVDIELLNQSKKLMDSIRQQKQLTDVLTEQYQQQTKIMREIQLKDQEINTSIHELDQQMIQMEHKIEACVTAISKLEQNNIEELMQTDPLSNQIIELTSEIQAQKEGLYYVQKKFRHQNLDYDQLIKITRQMSQQMFDQYLLLKKCVTSKQ</sequence>